<proteinExistence type="predicted"/>
<dbReference type="PANTHER" id="PTHR21310:SF15">
    <property type="entry name" value="AMINOGLYCOSIDE PHOSPHOTRANSFERASE DOMAIN-CONTAINING PROTEIN"/>
    <property type="match status" value="1"/>
</dbReference>
<dbReference type="STRING" id="5364.A0A5C3N3J7"/>
<dbReference type="Gene3D" id="3.90.1200.10">
    <property type="match status" value="1"/>
</dbReference>
<dbReference type="OrthoDB" id="2906425at2759"/>
<gene>
    <name evidence="2" type="ORF">OE88DRAFT_1560816</name>
</gene>
<dbReference type="InterPro" id="IPR011009">
    <property type="entry name" value="Kinase-like_dom_sf"/>
</dbReference>
<dbReference type="Pfam" id="PF01636">
    <property type="entry name" value="APH"/>
    <property type="match status" value="1"/>
</dbReference>
<reference evidence="2 3" key="1">
    <citation type="journal article" date="2019" name="Nat. Ecol. Evol.">
        <title>Megaphylogeny resolves global patterns of mushroom evolution.</title>
        <authorList>
            <person name="Varga T."/>
            <person name="Krizsan K."/>
            <person name="Foldi C."/>
            <person name="Dima B."/>
            <person name="Sanchez-Garcia M."/>
            <person name="Sanchez-Ramirez S."/>
            <person name="Szollosi G.J."/>
            <person name="Szarkandi J.G."/>
            <person name="Papp V."/>
            <person name="Albert L."/>
            <person name="Andreopoulos W."/>
            <person name="Angelini C."/>
            <person name="Antonin V."/>
            <person name="Barry K.W."/>
            <person name="Bougher N.L."/>
            <person name="Buchanan P."/>
            <person name="Buyck B."/>
            <person name="Bense V."/>
            <person name="Catcheside P."/>
            <person name="Chovatia M."/>
            <person name="Cooper J."/>
            <person name="Damon W."/>
            <person name="Desjardin D."/>
            <person name="Finy P."/>
            <person name="Geml J."/>
            <person name="Haridas S."/>
            <person name="Hughes K."/>
            <person name="Justo A."/>
            <person name="Karasinski D."/>
            <person name="Kautmanova I."/>
            <person name="Kiss B."/>
            <person name="Kocsube S."/>
            <person name="Kotiranta H."/>
            <person name="LaButti K.M."/>
            <person name="Lechner B.E."/>
            <person name="Liimatainen K."/>
            <person name="Lipzen A."/>
            <person name="Lukacs Z."/>
            <person name="Mihaltcheva S."/>
            <person name="Morgado L.N."/>
            <person name="Niskanen T."/>
            <person name="Noordeloos M.E."/>
            <person name="Ohm R.A."/>
            <person name="Ortiz-Santana B."/>
            <person name="Ovrebo C."/>
            <person name="Racz N."/>
            <person name="Riley R."/>
            <person name="Savchenko A."/>
            <person name="Shiryaev A."/>
            <person name="Soop K."/>
            <person name="Spirin V."/>
            <person name="Szebenyi C."/>
            <person name="Tomsovsky M."/>
            <person name="Tulloss R.E."/>
            <person name="Uehling J."/>
            <person name="Grigoriev I.V."/>
            <person name="Vagvolgyi C."/>
            <person name="Papp T."/>
            <person name="Martin F.M."/>
            <person name="Miettinen O."/>
            <person name="Hibbett D.S."/>
            <person name="Nagy L.G."/>
        </authorList>
    </citation>
    <scope>NUCLEOTIDE SEQUENCE [LARGE SCALE GENOMIC DNA]</scope>
    <source>
        <strain evidence="2 3">OMC1185</strain>
    </source>
</reference>
<sequence length="462" mass="52597">MPLHVCDFASCRQPSVRKDGACRLCERRLCAIHNDASYHDCPSRETDESRWNCASDKALQQEISSLLSSFQPDALQARASELRGGIPCTLEGATYDSAYVRLALGGMNYHLNIRFQDDVYWICRLRRQNASSSPPQLQERIVLSEVATLQYLASAGIPVPIVYDYAVASRPSPLGVSYIIMERLSGEELDWYSLGEQRRRRFLSQFADIVIKLRRHPFPLIGCLANPGDPSVGPLLADNTADAVDGELDLVGPFSSWTKYQIAIIDRQLDLISHREAYPRDSVEAYLVHRYLRDYIATYSPFQDLDRPAFFLRHMDDKGDHILIDDDGNITGIIDWEWAQTTCEAQAFCAPFFLLDIVSYYDGSNELSEYEEVFAEVLEEKGSHDLAAHVRNGRLQHRLLHCIAGDIDDRVWFPNLFAGLLAALQGRNAEDPKKMWLEWKASALDKYQHEERLRNLIRSHPV</sequence>
<evidence type="ECO:0000313" key="2">
    <source>
        <dbReference type="EMBL" id="TFK51545.1"/>
    </source>
</evidence>
<accession>A0A5C3N3J7</accession>
<dbReference type="InterPro" id="IPR035896">
    <property type="entry name" value="AN1-like_Znf"/>
</dbReference>
<dbReference type="Proteomes" id="UP000305948">
    <property type="component" value="Unassembled WGS sequence"/>
</dbReference>
<name>A0A5C3N3J7_9AGAM</name>
<feature type="domain" description="Aminoglycoside phosphotransferase" evidence="1">
    <location>
        <begin position="135"/>
        <end position="339"/>
    </location>
</feature>
<protein>
    <recommendedName>
        <fullName evidence="1">Aminoglycoside phosphotransferase domain-containing protein</fullName>
    </recommendedName>
</protein>
<organism evidence="2 3">
    <name type="scientific">Heliocybe sulcata</name>
    <dbReference type="NCBI Taxonomy" id="5364"/>
    <lineage>
        <taxon>Eukaryota</taxon>
        <taxon>Fungi</taxon>
        <taxon>Dikarya</taxon>
        <taxon>Basidiomycota</taxon>
        <taxon>Agaricomycotina</taxon>
        <taxon>Agaricomycetes</taxon>
        <taxon>Gloeophyllales</taxon>
        <taxon>Gloeophyllaceae</taxon>
        <taxon>Heliocybe</taxon>
    </lineage>
</organism>
<evidence type="ECO:0000259" key="1">
    <source>
        <dbReference type="Pfam" id="PF01636"/>
    </source>
</evidence>
<evidence type="ECO:0000313" key="3">
    <source>
        <dbReference type="Proteomes" id="UP000305948"/>
    </source>
</evidence>
<dbReference type="InterPro" id="IPR051678">
    <property type="entry name" value="AGP_Transferase"/>
</dbReference>
<dbReference type="SUPFAM" id="SSF56112">
    <property type="entry name" value="Protein kinase-like (PK-like)"/>
    <property type="match status" value="1"/>
</dbReference>
<dbReference type="PANTHER" id="PTHR21310">
    <property type="entry name" value="AMINOGLYCOSIDE PHOSPHOTRANSFERASE-RELATED-RELATED"/>
    <property type="match status" value="1"/>
</dbReference>
<dbReference type="SUPFAM" id="SSF118310">
    <property type="entry name" value="AN1-like Zinc finger"/>
    <property type="match status" value="1"/>
</dbReference>
<dbReference type="EMBL" id="ML213511">
    <property type="protein sequence ID" value="TFK51545.1"/>
    <property type="molecule type" value="Genomic_DNA"/>
</dbReference>
<dbReference type="InterPro" id="IPR002575">
    <property type="entry name" value="Aminoglycoside_PTrfase"/>
</dbReference>
<dbReference type="AlphaFoldDB" id="A0A5C3N3J7"/>
<keyword evidence="3" id="KW-1185">Reference proteome</keyword>